<evidence type="ECO:0000313" key="2">
    <source>
        <dbReference type="Proteomes" id="UP000553059"/>
    </source>
</evidence>
<proteinExistence type="predicted"/>
<comment type="caution">
    <text evidence="1">The sequence shown here is derived from an EMBL/GenBank/DDBJ whole genome shotgun (WGS) entry which is preliminary data.</text>
</comment>
<accession>A0A7C7DCN3</accession>
<organism evidence="1 2">
    <name type="scientific">Desulfitobacterium dehalogenans</name>
    <dbReference type="NCBI Taxonomy" id="36854"/>
    <lineage>
        <taxon>Bacteria</taxon>
        <taxon>Bacillati</taxon>
        <taxon>Bacillota</taxon>
        <taxon>Clostridia</taxon>
        <taxon>Eubacteriales</taxon>
        <taxon>Desulfitobacteriaceae</taxon>
        <taxon>Desulfitobacterium</taxon>
    </lineage>
</organism>
<dbReference type="InterPro" id="IPR036443">
    <property type="entry name" value="Znf_RanBP2_sf"/>
</dbReference>
<name>A0A7C7DCN3_9FIRM</name>
<dbReference type="AlphaFoldDB" id="A0A7C7DCN3"/>
<gene>
    <name evidence="1" type="ORF">GX523_19435</name>
</gene>
<reference evidence="1 2" key="1">
    <citation type="journal article" date="2020" name="Biotechnol. Biofuels">
        <title>New insights from the biogas microbiome by comprehensive genome-resolved metagenomics of nearly 1600 species originating from multiple anaerobic digesters.</title>
        <authorList>
            <person name="Campanaro S."/>
            <person name="Treu L."/>
            <person name="Rodriguez-R L.M."/>
            <person name="Kovalovszki A."/>
            <person name="Ziels R.M."/>
            <person name="Maus I."/>
            <person name="Zhu X."/>
            <person name="Kougias P.G."/>
            <person name="Basile A."/>
            <person name="Luo G."/>
            <person name="Schluter A."/>
            <person name="Konstantinidis K.T."/>
            <person name="Angelidaki I."/>
        </authorList>
    </citation>
    <scope>NUCLEOTIDE SEQUENCE [LARGE SCALE GENOMIC DNA]</scope>
    <source>
        <strain evidence="1">AS05jafATM_4</strain>
    </source>
</reference>
<evidence type="ECO:0000313" key="1">
    <source>
        <dbReference type="EMBL" id="HHY28878.1"/>
    </source>
</evidence>
<sequence>MCFRPAGVSKPIKCPKCQTFNKPTNTQCQKCGYAWNDEKAPQKPEEPEKPE</sequence>
<dbReference type="Proteomes" id="UP000553059">
    <property type="component" value="Unassembled WGS sequence"/>
</dbReference>
<protein>
    <recommendedName>
        <fullName evidence="3">RanBP2-type domain-containing protein</fullName>
    </recommendedName>
</protein>
<dbReference type="SUPFAM" id="SSF90209">
    <property type="entry name" value="Ran binding protein zinc finger-like"/>
    <property type="match status" value="1"/>
</dbReference>
<evidence type="ECO:0008006" key="3">
    <source>
        <dbReference type="Google" id="ProtNLM"/>
    </source>
</evidence>
<dbReference type="EMBL" id="DUTF01000409">
    <property type="protein sequence ID" value="HHY28878.1"/>
    <property type="molecule type" value="Genomic_DNA"/>
</dbReference>